<comment type="caution">
    <text evidence="2">The sequence shown here is derived from an EMBL/GenBank/DDBJ whole genome shotgun (WGS) entry which is preliminary data.</text>
</comment>
<organism evidence="2 3">
    <name type="scientific">Ficus carica</name>
    <name type="common">Common fig</name>
    <dbReference type="NCBI Taxonomy" id="3494"/>
    <lineage>
        <taxon>Eukaryota</taxon>
        <taxon>Viridiplantae</taxon>
        <taxon>Streptophyta</taxon>
        <taxon>Embryophyta</taxon>
        <taxon>Tracheophyta</taxon>
        <taxon>Spermatophyta</taxon>
        <taxon>Magnoliopsida</taxon>
        <taxon>eudicotyledons</taxon>
        <taxon>Gunneridae</taxon>
        <taxon>Pentapetalae</taxon>
        <taxon>rosids</taxon>
        <taxon>fabids</taxon>
        <taxon>Rosales</taxon>
        <taxon>Moraceae</taxon>
        <taxon>Ficeae</taxon>
        <taxon>Ficus</taxon>
    </lineage>
</organism>
<name>A0AA88DQD0_FICCA</name>
<feature type="region of interest" description="Disordered" evidence="1">
    <location>
        <begin position="32"/>
        <end position="70"/>
    </location>
</feature>
<reference evidence="2" key="1">
    <citation type="submission" date="2023-07" db="EMBL/GenBank/DDBJ databases">
        <title>draft genome sequence of fig (Ficus carica).</title>
        <authorList>
            <person name="Takahashi T."/>
            <person name="Nishimura K."/>
        </authorList>
    </citation>
    <scope>NUCLEOTIDE SEQUENCE</scope>
</reference>
<gene>
    <name evidence="2" type="ORF">TIFTF001_028770</name>
</gene>
<evidence type="ECO:0000313" key="3">
    <source>
        <dbReference type="Proteomes" id="UP001187192"/>
    </source>
</evidence>
<sequence>MKLHDTGTQVSTPSVGGDAIFSGLKEKYRASKKSSENLHDPAGARISDLTGKHRRSGGGGSCSRSSGTMPTSCKLDLLPVSKVALPHELEEAEENDKLFSGQTSNPYCEHTKTKSNCEKPDYFQKPITSSHKPKPNLPQNQPITRSNMMQFVTEWFEFEEKKNVAEDTLIGCADNTDEEKNVLVTIDCSNDEFTSFGHEATLEIVSISSIEQSLCLVDRSSTDNFNKCEIVTEALELIPMYVEHITIPHTSLDEFVVKSHELTRGSVDLSVDNILKPYKVDLQQPDFKQQVRVFLERISFEFTKGFGLSYSQFRCISHPHTSAASMPWVLSGPQSDMSYTEIVSPYAPHTRGGCILVHNQSDGTLHLRRRLPSPHA</sequence>
<evidence type="ECO:0000256" key="1">
    <source>
        <dbReference type="SAM" id="MobiDB-lite"/>
    </source>
</evidence>
<accession>A0AA88DQD0</accession>
<evidence type="ECO:0000313" key="2">
    <source>
        <dbReference type="EMBL" id="GMN59667.1"/>
    </source>
</evidence>
<dbReference type="Proteomes" id="UP001187192">
    <property type="component" value="Unassembled WGS sequence"/>
</dbReference>
<protein>
    <submittedName>
        <fullName evidence="2">Uncharacterized protein</fullName>
    </submittedName>
</protein>
<keyword evidence="3" id="KW-1185">Reference proteome</keyword>
<dbReference type="AlphaFoldDB" id="A0AA88DQD0"/>
<proteinExistence type="predicted"/>
<dbReference type="EMBL" id="BTGU01000090">
    <property type="protein sequence ID" value="GMN59667.1"/>
    <property type="molecule type" value="Genomic_DNA"/>
</dbReference>